<dbReference type="SMART" id="SM00863">
    <property type="entry name" value="tRNA_SAD"/>
    <property type="match status" value="1"/>
</dbReference>
<keyword evidence="10 13" id="KW-0648">Protein biosynthesis</keyword>
<dbReference type="HAMAP" id="MF_00036_B">
    <property type="entry name" value="Ala_tRNA_synth_B"/>
    <property type="match status" value="1"/>
</dbReference>
<evidence type="ECO:0000256" key="3">
    <source>
        <dbReference type="ARBA" id="ARBA00022555"/>
    </source>
</evidence>
<dbReference type="GO" id="GO:0005524">
    <property type="term" value="F:ATP binding"/>
    <property type="evidence" value="ECO:0007669"/>
    <property type="project" value="UniProtKB-UniRule"/>
</dbReference>
<evidence type="ECO:0000259" key="14">
    <source>
        <dbReference type="PROSITE" id="PS50860"/>
    </source>
</evidence>
<evidence type="ECO:0000313" key="15">
    <source>
        <dbReference type="EMBL" id="CAD8574135.1"/>
    </source>
</evidence>
<evidence type="ECO:0000256" key="7">
    <source>
        <dbReference type="ARBA" id="ARBA00022833"/>
    </source>
</evidence>
<keyword evidence="13" id="KW-0496">Mitochondrion</keyword>
<dbReference type="InterPro" id="IPR018165">
    <property type="entry name" value="Ala-tRNA-synth_IIc_core"/>
</dbReference>
<dbReference type="PRINTS" id="PR00980">
    <property type="entry name" value="TRNASYNTHALA"/>
</dbReference>
<comment type="subunit">
    <text evidence="13">Monomer.</text>
</comment>
<dbReference type="Pfam" id="PF01411">
    <property type="entry name" value="tRNA-synt_2c"/>
    <property type="match status" value="1"/>
</dbReference>
<dbReference type="AlphaFoldDB" id="A0A7S0K9M7"/>
<dbReference type="Pfam" id="PF07973">
    <property type="entry name" value="tRNA_SAD"/>
    <property type="match status" value="1"/>
</dbReference>
<comment type="function">
    <text evidence="13">Catalyzes the attachment of alanine to tRNA(Ala) in a two-step reaction: alanine is first activated by ATP to form Ala-AMP and then transferred to the acceptor end of tRNA(Ala). Also edits incorrectly charged tRNA(Ala) via its editing domain.</text>
</comment>
<feature type="domain" description="Alanyl-transfer RNA synthetases family profile" evidence="14">
    <location>
        <begin position="6"/>
        <end position="778"/>
    </location>
</feature>
<sequence length="965" mass="106886">MSELEWPMDKVRNSFVEFFEKNGHTFWKSAPCVPLDDPTLLFVNAGMNQFKPLFLGTCDPNHPMSGMKRATNSQKCIRAGGKHNDLEDVGKDVYHHTFFEMLGNWSFGDYFKEEAIEMAWRCLTEVFKLDPDRMYATFFEGDEGSPRDVEAEQIWLKYLPRERVIACCAKDNFWEMGATGPCGPCTEIHYDRIGGRVCPELVNADLPDVIEIWNNVFIQFNRENDGSLRTLPDQHVDTGMGFERLTSILQNVDSNYDTDIFVPIFEAIHKIIVETNPDLQVYGGLVGEPDKAQGYRDMAYRVIADHLRTLSFSIADGAVPSNDGRGYVLRRILRRAVRYGRQNLGAEIGFFSKLVPTLVKLMGHTFTELADKEAFVVQIIAEEEISFGKTLDKGLAKFSSVAESLEVKKFPSDAVHLLYTTHGFPIDLTSLMAEEQGLIVDEDEVNKLMENERELSRKARLAKLAEGKGSKDLSVSAEQTSHLEKELKLAPTNDDFKYFLDDLVESPLIAKVQAIYHSREVGFVESCSVDSEMVGLVLNRTSFYSESGGQIFDTGFITGGDSVFEVHDVQCYAGFVLHLGKILSKGSGINVTDEILCKPNLSRRSDIAKNHTLTHVLNLALRNTLIKPNSDATIGQKGSFLDETKLRFDFSFGKALTTSQLKSVEGHCQSVIDENLTVYTEVSDLKEAMNIATLRAVFGEVYPEKVRVVSVGAPVEEVLKDPQNAQYWENSIEFCGGTHLKNTGAAGSFCLLNEEGIAKGVRRITACTGQVADEAIALGNNLKCEVDKAGNLEGGELDTAIKTLTASVNEADMSAALKAELRDTLQVYSKKLVTFKKAQEKKIISEVLNDVGEIVASGKSSVVYRKDFGINGKLSKAILTGVQKKYKGCNMMLVSADSMDKKLFLGAMAAADKDQARDCQEWLKSAMGGYEGRGGGKKNAAQYTLEVPSNESLDSMISNIIQNAN</sequence>
<dbReference type="FunFam" id="3.30.980.10:FF:000004">
    <property type="entry name" value="Alanine--tRNA ligase, cytoplasmic"/>
    <property type="match status" value="1"/>
</dbReference>
<dbReference type="Gene3D" id="3.30.980.10">
    <property type="entry name" value="Threonyl-trna Synthetase, Chain A, domain 2"/>
    <property type="match status" value="1"/>
</dbReference>
<keyword evidence="4 13" id="KW-0436">Ligase</keyword>
<dbReference type="SUPFAM" id="SSF101353">
    <property type="entry name" value="Putative anticodon-binding domain of alanyl-tRNA synthetase (AlaRS)"/>
    <property type="match status" value="1"/>
</dbReference>
<keyword evidence="6 13" id="KW-0547">Nucleotide-binding</keyword>
<comment type="catalytic activity">
    <reaction evidence="12 13">
        <text>tRNA(Ala) + L-alanine + ATP = L-alanyl-tRNA(Ala) + AMP + diphosphate</text>
        <dbReference type="Rhea" id="RHEA:12540"/>
        <dbReference type="Rhea" id="RHEA-COMP:9657"/>
        <dbReference type="Rhea" id="RHEA-COMP:9923"/>
        <dbReference type="ChEBI" id="CHEBI:30616"/>
        <dbReference type="ChEBI" id="CHEBI:33019"/>
        <dbReference type="ChEBI" id="CHEBI:57972"/>
        <dbReference type="ChEBI" id="CHEBI:78442"/>
        <dbReference type="ChEBI" id="CHEBI:78497"/>
        <dbReference type="ChEBI" id="CHEBI:456215"/>
        <dbReference type="EC" id="6.1.1.7"/>
    </reaction>
</comment>
<evidence type="ECO:0000256" key="9">
    <source>
        <dbReference type="ARBA" id="ARBA00022884"/>
    </source>
</evidence>
<dbReference type="InterPro" id="IPR012947">
    <property type="entry name" value="tRNA_SAD"/>
</dbReference>
<evidence type="ECO:0000256" key="2">
    <source>
        <dbReference type="ARBA" id="ARBA00008429"/>
    </source>
</evidence>
<keyword evidence="7 13" id="KW-0862">Zinc</keyword>
<comment type="subcellular location">
    <subcellularLocation>
        <location evidence="13">Mitochondrion</location>
    </subcellularLocation>
    <subcellularLocation>
        <location evidence="13">Cytoplasm</location>
    </subcellularLocation>
    <subcellularLocation>
        <location evidence="1">Plastid</location>
        <location evidence="1">Chloroplast</location>
    </subcellularLocation>
</comment>
<dbReference type="SUPFAM" id="SSF55681">
    <property type="entry name" value="Class II aaRS and biotin synthetases"/>
    <property type="match status" value="1"/>
</dbReference>
<gene>
    <name evidence="15" type="ORF">LDAN0322_LOCUS279</name>
</gene>
<comment type="domain">
    <text evidence="13">Consists of three domains; the N-terminal catalytic domain, the editing domain and the C-terminal C-Ala domain. The editing domain removes incorrectly charged amino acids, while the C-Ala domain, along with tRNA(Ala), serves as a bridge to cooperatively bring together the editing and aminoacylation centers thus stimulating deacylation of misacylated tRNAs.</text>
</comment>
<feature type="binding site" evidence="13">
    <location>
        <position position="735"/>
    </location>
    <ligand>
        <name>Zn(2+)</name>
        <dbReference type="ChEBI" id="CHEBI:29105"/>
    </ligand>
</feature>
<dbReference type="NCBIfam" id="TIGR00344">
    <property type="entry name" value="alaS"/>
    <property type="match status" value="1"/>
</dbReference>
<evidence type="ECO:0000256" key="4">
    <source>
        <dbReference type="ARBA" id="ARBA00022598"/>
    </source>
</evidence>
<dbReference type="Gene3D" id="2.40.30.130">
    <property type="match status" value="1"/>
</dbReference>
<evidence type="ECO:0000256" key="5">
    <source>
        <dbReference type="ARBA" id="ARBA00022723"/>
    </source>
</evidence>
<dbReference type="InterPro" id="IPR009000">
    <property type="entry name" value="Transl_B-barrel_sf"/>
</dbReference>
<evidence type="ECO:0000256" key="8">
    <source>
        <dbReference type="ARBA" id="ARBA00022840"/>
    </source>
</evidence>
<dbReference type="GO" id="GO:0008270">
    <property type="term" value="F:zinc ion binding"/>
    <property type="evidence" value="ECO:0007669"/>
    <property type="project" value="UniProtKB-UniRule"/>
</dbReference>
<accession>A0A7S0K9M7</accession>
<dbReference type="EC" id="6.1.1.7" evidence="13"/>
<dbReference type="GO" id="GO:0002161">
    <property type="term" value="F:aminoacyl-tRNA deacylase activity"/>
    <property type="evidence" value="ECO:0007669"/>
    <property type="project" value="TreeGrafter"/>
</dbReference>
<keyword evidence="13" id="KW-0963">Cytoplasm</keyword>
<dbReference type="PANTHER" id="PTHR11777">
    <property type="entry name" value="ALANYL-TRNA SYNTHETASE"/>
    <property type="match status" value="1"/>
</dbReference>
<evidence type="ECO:0000256" key="13">
    <source>
        <dbReference type="HAMAP-Rule" id="MF_03133"/>
    </source>
</evidence>
<evidence type="ECO:0000256" key="11">
    <source>
        <dbReference type="ARBA" id="ARBA00023146"/>
    </source>
</evidence>
<dbReference type="InterPro" id="IPR059090">
    <property type="entry name" value="ALA1_helical"/>
</dbReference>
<evidence type="ECO:0000256" key="10">
    <source>
        <dbReference type="ARBA" id="ARBA00022917"/>
    </source>
</evidence>
<dbReference type="EMBL" id="HBEU01000422">
    <property type="protein sequence ID" value="CAD8574135.1"/>
    <property type="molecule type" value="Transcribed_RNA"/>
</dbReference>
<dbReference type="InterPro" id="IPR002318">
    <property type="entry name" value="Ala-tRNA-lgiase_IIc"/>
</dbReference>
<dbReference type="InterPro" id="IPR018163">
    <property type="entry name" value="Thr/Ala-tRNA-synth_IIc_edit"/>
</dbReference>
<dbReference type="PROSITE" id="PS50860">
    <property type="entry name" value="AA_TRNA_LIGASE_II_ALA"/>
    <property type="match status" value="1"/>
</dbReference>
<dbReference type="InterPro" id="IPR023033">
    <property type="entry name" value="Ala_tRNA_ligase_euk/bac"/>
</dbReference>
<keyword evidence="3 13" id="KW-0820">tRNA-binding</keyword>
<dbReference type="Pfam" id="PF26023">
    <property type="entry name" value="ALA1"/>
    <property type="match status" value="1"/>
</dbReference>
<dbReference type="GO" id="GO:0009507">
    <property type="term" value="C:chloroplast"/>
    <property type="evidence" value="ECO:0007669"/>
    <property type="project" value="UniProtKB-SubCell"/>
</dbReference>
<dbReference type="InterPro" id="IPR050058">
    <property type="entry name" value="Ala-tRNA_ligase"/>
</dbReference>
<dbReference type="FunFam" id="3.30.930.10:FF:000011">
    <property type="entry name" value="Alanine--tRNA ligase, cytoplasmic"/>
    <property type="match status" value="1"/>
</dbReference>
<dbReference type="CDD" id="cd00673">
    <property type="entry name" value="AlaRS_core"/>
    <property type="match status" value="1"/>
</dbReference>
<dbReference type="SUPFAM" id="SSF50447">
    <property type="entry name" value="Translation proteins"/>
    <property type="match status" value="1"/>
</dbReference>
<dbReference type="GO" id="GO:0070143">
    <property type="term" value="P:mitochondrial alanyl-tRNA aminoacylation"/>
    <property type="evidence" value="ECO:0007669"/>
    <property type="project" value="UniProtKB-UniRule"/>
</dbReference>
<keyword evidence="5 13" id="KW-0479">Metal-binding</keyword>
<keyword evidence="8 13" id="KW-0067">ATP-binding</keyword>
<feature type="binding site" evidence="13">
    <location>
        <position position="611"/>
    </location>
    <ligand>
        <name>Zn(2+)</name>
        <dbReference type="ChEBI" id="CHEBI:29105"/>
    </ligand>
</feature>
<evidence type="ECO:0000256" key="6">
    <source>
        <dbReference type="ARBA" id="ARBA00022741"/>
    </source>
</evidence>
<dbReference type="Gene3D" id="3.30.930.10">
    <property type="entry name" value="Bira Bifunctional Protein, Domain 2"/>
    <property type="match status" value="1"/>
</dbReference>
<organism evidence="15">
    <name type="scientific">Leptocylindrus aporus</name>
    <dbReference type="NCBI Taxonomy" id="1398097"/>
    <lineage>
        <taxon>Eukaryota</taxon>
        <taxon>Sar</taxon>
        <taxon>Stramenopiles</taxon>
        <taxon>Ochrophyta</taxon>
        <taxon>Bacillariophyta</taxon>
        <taxon>Coscinodiscophyceae</taxon>
        <taxon>Chaetocerotophycidae</taxon>
        <taxon>Leptocylindrales</taxon>
        <taxon>Leptocylindraceae</taxon>
        <taxon>Leptocylindrus</taxon>
    </lineage>
</organism>
<dbReference type="InterPro" id="IPR045864">
    <property type="entry name" value="aa-tRNA-synth_II/BPL/LPL"/>
</dbReference>
<evidence type="ECO:0000256" key="1">
    <source>
        <dbReference type="ARBA" id="ARBA00004229"/>
    </source>
</evidence>
<dbReference type="GO" id="GO:0000049">
    <property type="term" value="F:tRNA binding"/>
    <property type="evidence" value="ECO:0007669"/>
    <property type="project" value="UniProtKB-KW"/>
</dbReference>
<feature type="binding site" evidence="13">
    <location>
        <position position="615"/>
    </location>
    <ligand>
        <name>Zn(2+)</name>
        <dbReference type="ChEBI" id="CHEBI:29105"/>
    </ligand>
</feature>
<dbReference type="SUPFAM" id="SSF55186">
    <property type="entry name" value="ThrRS/AlaRS common domain"/>
    <property type="match status" value="1"/>
</dbReference>
<name>A0A7S0K9M7_9STRA</name>
<dbReference type="InterPro" id="IPR018162">
    <property type="entry name" value="Ala-tRNA-ligase_IIc_anticod-bd"/>
</dbReference>
<comment type="cofactor">
    <cofactor evidence="13">
        <name>Zn(2+)</name>
        <dbReference type="ChEBI" id="CHEBI:29105"/>
    </cofactor>
    <text evidence="13">Binds 1 zinc ion per subunit.</text>
</comment>
<proteinExistence type="inferred from homology"/>
<evidence type="ECO:0000256" key="12">
    <source>
        <dbReference type="ARBA" id="ARBA00048300"/>
    </source>
</evidence>
<keyword evidence="11 13" id="KW-0030">Aminoacyl-tRNA synthetase</keyword>
<keyword evidence="9 13" id="KW-0694">RNA-binding</keyword>
<reference evidence="15" key="1">
    <citation type="submission" date="2021-01" db="EMBL/GenBank/DDBJ databases">
        <authorList>
            <person name="Corre E."/>
            <person name="Pelletier E."/>
            <person name="Niang G."/>
            <person name="Scheremetjew M."/>
            <person name="Finn R."/>
            <person name="Kale V."/>
            <person name="Holt S."/>
            <person name="Cochrane G."/>
            <person name="Meng A."/>
            <person name="Brown T."/>
            <person name="Cohen L."/>
        </authorList>
    </citation>
    <scope>NUCLEOTIDE SEQUENCE</scope>
    <source>
        <strain evidence="15">B651</strain>
    </source>
</reference>
<dbReference type="GO" id="GO:0004813">
    <property type="term" value="F:alanine-tRNA ligase activity"/>
    <property type="evidence" value="ECO:0007669"/>
    <property type="project" value="UniProtKB-UniRule"/>
</dbReference>
<dbReference type="InterPro" id="IPR018164">
    <property type="entry name" value="Ala-tRNA-synth_IIc_N"/>
</dbReference>
<feature type="binding site" evidence="13">
    <location>
        <position position="739"/>
    </location>
    <ligand>
        <name>Zn(2+)</name>
        <dbReference type="ChEBI" id="CHEBI:29105"/>
    </ligand>
</feature>
<dbReference type="GO" id="GO:0005739">
    <property type="term" value="C:mitochondrion"/>
    <property type="evidence" value="ECO:0007669"/>
    <property type="project" value="UniProtKB-SubCell"/>
</dbReference>
<protein>
    <recommendedName>
        <fullName evidence="13">Alanine--tRNA ligase</fullName>
        <ecNumber evidence="13">6.1.1.7</ecNumber>
    </recommendedName>
    <alternativeName>
        <fullName evidence="13">Alanyl-tRNA synthetase</fullName>
        <shortName evidence="13">AlaRS</shortName>
    </alternativeName>
</protein>
<comment type="similarity">
    <text evidence="2">Belongs to the class-II aminoacyl-tRNA synthetase family. Alax-L subfamily.</text>
</comment>
<dbReference type="PANTHER" id="PTHR11777:SF9">
    <property type="entry name" value="ALANINE--TRNA LIGASE, CYTOPLASMIC"/>
    <property type="match status" value="1"/>
</dbReference>